<proteinExistence type="predicted"/>
<evidence type="ECO:0000256" key="1">
    <source>
        <dbReference type="SAM" id="MobiDB-lite"/>
    </source>
</evidence>
<evidence type="ECO:0000313" key="3">
    <source>
        <dbReference type="EMBL" id="CEK70646.1"/>
    </source>
</evidence>
<sequence length="472" mass="52393">LTATMAADSVEIENSALKYFSRTNYISKRIVSDEKTFIKHLGGRWNELPAQHQDALLDLLFVDDDIRGFYSDETRFARSTGDIEEIEESFPRLFINSGNKINVDFENDLWTWRDEHSGPFSWMSKSQQDLTLSSIEPDNILKPQPKSLKVDGDEEKPLKAAEPQFSYPSSSWCHSVIDDFRKNEHSIILTPSASVDLCGVTTESSLDDTGNHERSGDISPSSDQVQELNQENVANDKDSASALDRKSSGKDRNRRSPSPKKIPRGGSFRKSPSKTADSGELKLITGDDSEIDDRANAFSNPVMESEWSTFVGHTNEEDATSSKAQESPVTYAPRSMTMDRGGYQPPCSPSMSREDQICLINPTDSPAATSSKSVTIGDGSEDSVQSTPDHTTHLLKGIQSPVHHKSARTQPVQFSNLIMNEGNNFPGELACEETEEVLIVEKDGDKIVVTTQVENKRDSDIPVTGFDFLDEW</sequence>
<feature type="compositionally biased region" description="Polar residues" evidence="1">
    <location>
        <begin position="218"/>
        <end position="233"/>
    </location>
</feature>
<protein>
    <recommendedName>
        <fullName evidence="2">DUF4706 domain-containing protein</fullName>
    </recommendedName>
</protein>
<accession>A0A0B6ZS36</accession>
<reference evidence="3" key="1">
    <citation type="submission" date="2014-12" db="EMBL/GenBank/DDBJ databases">
        <title>Insight into the proteome of Arion vulgaris.</title>
        <authorList>
            <person name="Aradska J."/>
            <person name="Bulat T."/>
            <person name="Smidak R."/>
            <person name="Sarate P."/>
            <person name="Gangsoo J."/>
            <person name="Sialana F."/>
            <person name="Bilban M."/>
            <person name="Lubec G."/>
        </authorList>
    </citation>
    <scope>NUCLEOTIDE SEQUENCE</scope>
    <source>
        <tissue evidence="3">Skin</tissue>
    </source>
</reference>
<feature type="region of interest" description="Disordered" evidence="1">
    <location>
        <begin position="315"/>
        <end position="389"/>
    </location>
</feature>
<dbReference type="EMBL" id="HACG01023781">
    <property type="protein sequence ID" value="CEK70646.1"/>
    <property type="molecule type" value="Transcribed_RNA"/>
</dbReference>
<feature type="compositionally biased region" description="Polar residues" evidence="1">
    <location>
        <begin position="362"/>
        <end position="374"/>
    </location>
</feature>
<dbReference type="Pfam" id="PF15797">
    <property type="entry name" value="DUF4706"/>
    <property type="match status" value="1"/>
</dbReference>
<evidence type="ECO:0000259" key="2">
    <source>
        <dbReference type="Pfam" id="PF15797"/>
    </source>
</evidence>
<dbReference type="AlphaFoldDB" id="A0A0B6ZS36"/>
<name>A0A0B6ZS36_9EUPU</name>
<organism evidence="3">
    <name type="scientific">Arion vulgaris</name>
    <dbReference type="NCBI Taxonomy" id="1028688"/>
    <lineage>
        <taxon>Eukaryota</taxon>
        <taxon>Metazoa</taxon>
        <taxon>Spiralia</taxon>
        <taxon>Lophotrochozoa</taxon>
        <taxon>Mollusca</taxon>
        <taxon>Gastropoda</taxon>
        <taxon>Heterobranchia</taxon>
        <taxon>Euthyneura</taxon>
        <taxon>Panpulmonata</taxon>
        <taxon>Eupulmonata</taxon>
        <taxon>Stylommatophora</taxon>
        <taxon>Helicina</taxon>
        <taxon>Arionoidea</taxon>
        <taxon>Arionidae</taxon>
        <taxon>Arion</taxon>
    </lineage>
</organism>
<dbReference type="PANTHER" id="PTHR34394">
    <property type="entry name" value="SIMILAR TO RIKEN CDNA 2310022B05"/>
    <property type="match status" value="1"/>
</dbReference>
<feature type="region of interest" description="Disordered" evidence="1">
    <location>
        <begin position="137"/>
        <end position="168"/>
    </location>
</feature>
<feature type="compositionally biased region" description="Basic and acidic residues" evidence="1">
    <location>
        <begin position="148"/>
        <end position="159"/>
    </location>
</feature>
<feature type="region of interest" description="Disordered" evidence="1">
    <location>
        <begin position="204"/>
        <end position="294"/>
    </location>
</feature>
<feature type="compositionally biased region" description="Basic residues" evidence="1">
    <location>
        <begin position="252"/>
        <end position="263"/>
    </location>
</feature>
<feature type="non-terminal residue" evidence="3">
    <location>
        <position position="1"/>
    </location>
</feature>
<gene>
    <name evidence="3" type="primary">ORF75057</name>
</gene>
<feature type="compositionally biased region" description="Basic and acidic residues" evidence="1">
    <location>
        <begin position="234"/>
        <end position="251"/>
    </location>
</feature>
<dbReference type="PANTHER" id="PTHR34394:SF1">
    <property type="entry name" value="SIMILAR TO RIKEN CDNA 2310022B05"/>
    <property type="match status" value="1"/>
</dbReference>
<feature type="domain" description="DUF4706" evidence="2">
    <location>
        <begin position="18"/>
        <end position="130"/>
    </location>
</feature>
<dbReference type="InterPro" id="IPR031600">
    <property type="entry name" value="DUF4706"/>
</dbReference>